<accession>A0A1H1S6N0</accession>
<dbReference type="InterPro" id="IPR021403">
    <property type="entry name" value="DUF3043"/>
</dbReference>
<dbReference type="Proteomes" id="UP000185663">
    <property type="component" value="Chromosome I"/>
</dbReference>
<evidence type="ECO:0000313" key="3">
    <source>
        <dbReference type="EMBL" id="SDS43416.1"/>
    </source>
</evidence>
<keyword evidence="4" id="KW-1185">Reference proteome</keyword>
<organism evidence="3 4">
    <name type="scientific">Paraoerskovia marina</name>
    <dbReference type="NCBI Taxonomy" id="545619"/>
    <lineage>
        <taxon>Bacteria</taxon>
        <taxon>Bacillati</taxon>
        <taxon>Actinomycetota</taxon>
        <taxon>Actinomycetes</taxon>
        <taxon>Micrococcales</taxon>
        <taxon>Cellulomonadaceae</taxon>
        <taxon>Paraoerskovia</taxon>
    </lineage>
</organism>
<evidence type="ECO:0008006" key="5">
    <source>
        <dbReference type="Google" id="ProtNLM"/>
    </source>
</evidence>
<proteinExistence type="predicted"/>
<name>A0A1H1S6N0_9CELL</name>
<protein>
    <recommendedName>
        <fullName evidence="5">DUF3043 domain-containing protein</fullName>
    </recommendedName>
</protein>
<dbReference type="eggNOG" id="ENOG5031D67">
    <property type="taxonomic scope" value="Bacteria"/>
</dbReference>
<dbReference type="Pfam" id="PF11241">
    <property type="entry name" value="DUF3043"/>
    <property type="match status" value="1"/>
</dbReference>
<feature type="region of interest" description="Disordered" evidence="1">
    <location>
        <begin position="1"/>
        <end position="78"/>
    </location>
</feature>
<feature type="compositionally biased region" description="Basic and acidic residues" evidence="1">
    <location>
        <begin position="66"/>
        <end position="78"/>
    </location>
</feature>
<keyword evidence="2" id="KW-1133">Transmembrane helix</keyword>
<dbReference type="STRING" id="545619.SAMN04489860_1542"/>
<feature type="compositionally biased region" description="Basic and acidic residues" evidence="1">
    <location>
        <begin position="39"/>
        <end position="57"/>
    </location>
</feature>
<gene>
    <name evidence="3" type="ORF">SAMN04489860_1542</name>
</gene>
<sequence length="188" mass="21118">MTPDVEPVSATDGAISGKGRPTPKRKQAEAANKRPLVPNDRRAAAKASKEKNREARLRQQHALQTGDERYLPPRDKGPQRRYVRDYVDARWNLGEYFLFIAMLSLVGMIVTSAVAPSAATIIVVVLYALVLATILDAVFMWRGLKRKLLAKFDDVPSGTMMYAVTRAFQIRRARLPKPQHKKHGHYPA</sequence>
<dbReference type="AlphaFoldDB" id="A0A1H1S6N0"/>
<evidence type="ECO:0000256" key="1">
    <source>
        <dbReference type="SAM" id="MobiDB-lite"/>
    </source>
</evidence>
<keyword evidence="2" id="KW-0472">Membrane</keyword>
<evidence type="ECO:0000313" key="4">
    <source>
        <dbReference type="Proteomes" id="UP000185663"/>
    </source>
</evidence>
<keyword evidence="2" id="KW-0812">Transmembrane</keyword>
<reference evidence="3 4" key="1">
    <citation type="submission" date="2016-10" db="EMBL/GenBank/DDBJ databases">
        <authorList>
            <person name="de Groot N.N."/>
        </authorList>
    </citation>
    <scope>NUCLEOTIDE SEQUENCE [LARGE SCALE GENOMIC DNA]</scope>
    <source>
        <strain evidence="3 4">DSM 22126</strain>
    </source>
</reference>
<dbReference type="EMBL" id="LT629776">
    <property type="protein sequence ID" value="SDS43416.1"/>
    <property type="molecule type" value="Genomic_DNA"/>
</dbReference>
<evidence type="ECO:0000256" key="2">
    <source>
        <dbReference type="SAM" id="Phobius"/>
    </source>
</evidence>
<feature type="transmembrane region" description="Helical" evidence="2">
    <location>
        <begin position="96"/>
        <end position="115"/>
    </location>
</feature>
<feature type="transmembrane region" description="Helical" evidence="2">
    <location>
        <begin position="121"/>
        <end position="141"/>
    </location>
</feature>